<sequence length="100" mass="11742">MTTIQIITAEMEDKYIRIMIEELIENQLYRGYYSFKNKNMNSKSYYSAFELLDKDFTSASDTLGFFMRHKNILSVSNEISSLLTSEQIKQITNCENLKES</sequence>
<keyword evidence="2" id="KW-1185">Reference proteome</keyword>
<dbReference type="EMBL" id="NXID01000065">
    <property type="protein sequence ID" value="RXK12995.1"/>
    <property type="molecule type" value="Genomic_DNA"/>
</dbReference>
<dbReference type="KEGG" id="amyt:AMYT_a0192"/>
<dbReference type="Proteomes" id="UP000290092">
    <property type="component" value="Unassembled WGS sequence"/>
</dbReference>
<name>A0AAX2AE09_9BACT</name>
<organism evidence="1 2">
    <name type="scientific">Malaciobacter mytili LMG 24559</name>
    <dbReference type="NCBI Taxonomy" id="1032238"/>
    <lineage>
        <taxon>Bacteria</taxon>
        <taxon>Pseudomonadati</taxon>
        <taxon>Campylobacterota</taxon>
        <taxon>Epsilonproteobacteria</taxon>
        <taxon>Campylobacterales</taxon>
        <taxon>Arcobacteraceae</taxon>
        <taxon>Malaciobacter</taxon>
    </lineage>
</organism>
<protein>
    <submittedName>
        <fullName evidence="1">Uncharacterized protein</fullName>
    </submittedName>
</protein>
<dbReference type="RefSeq" id="WP_114843392.1">
    <property type="nucleotide sequence ID" value="NZ_CP031220.1"/>
</dbReference>
<reference evidence="1 2" key="1">
    <citation type="submission" date="2017-09" db="EMBL/GenBank/DDBJ databases">
        <title>Genomics of the genus Arcobacter.</title>
        <authorList>
            <person name="Perez-Cataluna A."/>
            <person name="Figueras M.J."/>
            <person name="Salas-Masso N."/>
        </authorList>
    </citation>
    <scope>NUCLEOTIDE SEQUENCE [LARGE SCALE GENOMIC DNA]</scope>
    <source>
        <strain evidence="1 2">CECT 7386</strain>
    </source>
</reference>
<proteinExistence type="predicted"/>
<gene>
    <name evidence="1" type="ORF">CP985_13450</name>
</gene>
<evidence type="ECO:0000313" key="2">
    <source>
        <dbReference type="Proteomes" id="UP000290092"/>
    </source>
</evidence>
<accession>A0AAX2AE09</accession>
<evidence type="ECO:0000313" key="1">
    <source>
        <dbReference type="EMBL" id="RXK12995.1"/>
    </source>
</evidence>
<comment type="caution">
    <text evidence="1">The sequence shown here is derived from an EMBL/GenBank/DDBJ whole genome shotgun (WGS) entry which is preliminary data.</text>
</comment>
<dbReference type="AlphaFoldDB" id="A0AAX2AE09"/>